<organism evidence="1 2">
    <name type="scientific">Escherichia phage SP27</name>
    <dbReference type="NCBI Taxonomy" id="2495557"/>
    <lineage>
        <taxon>Viruses</taxon>
        <taxon>Duplodnaviria</taxon>
        <taxon>Heunggongvirae</taxon>
        <taxon>Uroviricota</taxon>
        <taxon>Caudoviricetes</taxon>
        <taxon>Asteriusvirus</taxon>
        <taxon>Asteriusvirus PBECO4</taxon>
    </lineage>
</organism>
<accession>A0A5A4U4P7</accession>
<proteinExistence type="predicted"/>
<sequence>MHQHKHHSYDFAINIMKFIRALEDGKLSHKYRKEGNNWFRNDDDEFRSHKIVYSNNYSANYLQDVVMCFEYVLQFRGSIQDELMEHMYIRYLPMLKDENVLLNSIYQRVREIECRDILDTEESYFQQSLIYAPDLLQVHNLFNTLRQNISTDIFLSLSDYDTFVKDLEEIGL</sequence>
<dbReference type="Proteomes" id="UP000321352">
    <property type="component" value="Segment"/>
</dbReference>
<gene>
    <name evidence="1" type="ORF">EO157G_3370</name>
</gene>
<dbReference type="EMBL" id="LC494302">
    <property type="protein sequence ID" value="BBM61926.1"/>
    <property type="molecule type" value="Genomic_DNA"/>
</dbReference>
<protein>
    <submittedName>
        <fullName evidence="1">Uncharacterized protein</fullName>
    </submittedName>
</protein>
<name>A0A5A4U4P7_9CAUD</name>
<reference evidence="1 2" key="1">
    <citation type="submission" date="2019-07" db="EMBL/GenBank/DDBJ databases">
        <title>Whole genome analysis of E. coli Jumbo phage.</title>
        <authorList>
            <person name="Azam A.H."/>
            <person name="Oishi K."/>
            <person name="Miyanaga K."/>
            <person name="Tanji Y."/>
        </authorList>
    </citation>
    <scope>NUCLEOTIDE SEQUENCE [LARGE SCALE GENOMIC DNA]</scope>
    <source>
        <strain evidence="1 2">SP27</strain>
    </source>
</reference>
<evidence type="ECO:0000313" key="1">
    <source>
        <dbReference type="EMBL" id="BBM61926.1"/>
    </source>
</evidence>
<evidence type="ECO:0000313" key="2">
    <source>
        <dbReference type="Proteomes" id="UP000321352"/>
    </source>
</evidence>